<feature type="region of interest" description="Disordered" evidence="6">
    <location>
        <begin position="156"/>
        <end position="198"/>
    </location>
</feature>
<evidence type="ECO:0000259" key="7">
    <source>
        <dbReference type="PROSITE" id="PS50115"/>
    </source>
</evidence>
<feature type="region of interest" description="Disordered" evidence="6">
    <location>
        <begin position="210"/>
        <end position="326"/>
    </location>
</feature>
<dbReference type="InterPro" id="IPR001164">
    <property type="entry name" value="ArfGAP_dom"/>
</dbReference>
<evidence type="ECO:0000256" key="6">
    <source>
        <dbReference type="SAM" id="MobiDB-lite"/>
    </source>
</evidence>
<dbReference type="Pfam" id="PF01412">
    <property type="entry name" value="ArfGap"/>
    <property type="match status" value="1"/>
</dbReference>
<feature type="domain" description="Arf-GAP" evidence="7">
    <location>
        <begin position="10"/>
        <end position="119"/>
    </location>
</feature>
<comment type="caution">
    <text evidence="8">The sequence shown here is derived from an EMBL/GenBank/DDBJ whole genome shotgun (WGS) entry which is preliminary data.</text>
</comment>
<dbReference type="OrthoDB" id="983479at2759"/>
<evidence type="ECO:0000256" key="3">
    <source>
        <dbReference type="ARBA" id="ARBA00022771"/>
    </source>
</evidence>
<dbReference type="Proteomes" id="UP000789739">
    <property type="component" value="Unassembled WGS sequence"/>
</dbReference>
<organism evidence="8 9">
    <name type="scientific">Paraglomus brasilianum</name>
    <dbReference type="NCBI Taxonomy" id="144538"/>
    <lineage>
        <taxon>Eukaryota</taxon>
        <taxon>Fungi</taxon>
        <taxon>Fungi incertae sedis</taxon>
        <taxon>Mucoromycota</taxon>
        <taxon>Glomeromycotina</taxon>
        <taxon>Glomeromycetes</taxon>
        <taxon>Paraglomerales</taxon>
        <taxon>Paraglomeraceae</taxon>
        <taxon>Paraglomus</taxon>
    </lineage>
</organism>
<dbReference type="GO" id="GO:0008270">
    <property type="term" value="F:zinc ion binding"/>
    <property type="evidence" value="ECO:0007669"/>
    <property type="project" value="UniProtKB-KW"/>
</dbReference>
<dbReference type="SMART" id="SM00105">
    <property type="entry name" value="ArfGap"/>
    <property type="match status" value="1"/>
</dbReference>
<evidence type="ECO:0000313" key="8">
    <source>
        <dbReference type="EMBL" id="CAG8483339.1"/>
    </source>
</evidence>
<keyword evidence="3 5" id="KW-0863">Zinc-finger</keyword>
<dbReference type="CDD" id="cd08831">
    <property type="entry name" value="ArfGap_ArfGap2_3_like"/>
    <property type="match status" value="1"/>
</dbReference>
<dbReference type="PROSITE" id="PS50115">
    <property type="entry name" value="ARFGAP"/>
    <property type="match status" value="1"/>
</dbReference>
<dbReference type="InterPro" id="IPR038508">
    <property type="entry name" value="ArfGAP_dom_sf"/>
</dbReference>
<dbReference type="SUPFAM" id="SSF57863">
    <property type="entry name" value="ArfGap/RecO-like zinc finger"/>
    <property type="match status" value="1"/>
</dbReference>
<accession>A0A9N8WDZ3</accession>
<feature type="compositionally biased region" description="Low complexity" evidence="6">
    <location>
        <begin position="161"/>
        <end position="177"/>
    </location>
</feature>
<evidence type="ECO:0000256" key="2">
    <source>
        <dbReference type="ARBA" id="ARBA00022723"/>
    </source>
</evidence>
<proteinExistence type="predicted"/>
<protein>
    <submittedName>
        <fullName evidence="8">11610_t:CDS:1</fullName>
    </submittedName>
</protein>
<keyword evidence="2" id="KW-0479">Metal-binding</keyword>
<keyword evidence="1" id="KW-0343">GTPase activation</keyword>
<keyword evidence="4" id="KW-0862">Zinc</keyword>
<dbReference type="InterPro" id="IPR037278">
    <property type="entry name" value="ARFGAP/RecO"/>
</dbReference>
<dbReference type="PANTHER" id="PTHR45686">
    <property type="entry name" value="ADP-RIBOSYLATION FACTOR GTPASE ACTIVATING PROTEIN 3, ISOFORM H-RELATED"/>
    <property type="match status" value="1"/>
</dbReference>
<dbReference type="EMBL" id="CAJVPI010000117">
    <property type="protein sequence ID" value="CAG8483339.1"/>
    <property type="molecule type" value="Genomic_DNA"/>
</dbReference>
<evidence type="ECO:0000256" key="4">
    <source>
        <dbReference type="ARBA" id="ARBA00022833"/>
    </source>
</evidence>
<reference evidence="8" key="1">
    <citation type="submission" date="2021-06" db="EMBL/GenBank/DDBJ databases">
        <authorList>
            <person name="Kallberg Y."/>
            <person name="Tangrot J."/>
            <person name="Rosling A."/>
        </authorList>
    </citation>
    <scope>NUCLEOTIDE SEQUENCE</scope>
    <source>
        <strain evidence="8">BR232B</strain>
    </source>
</reference>
<dbReference type="Gene3D" id="1.10.220.150">
    <property type="entry name" value="Arf GTPase activating protein"/>
    <property type="match status" value="1"/>
</dbReference>
<dbReference type="FunFam" id="1.10.220.150:FF:000004">
    <property type="entry name" value="Putative ADP-ribosylation factor GTPase-activating protein 2"/>
    <property type="match status" value="1"/>
</dbReference>
<keyword evidence="9" id="KW-1185">Reference proteome</keyword>
<sequence>MSEPTKAQISETFKKFTAQRANKMCFDCNAKNPSWASVTYGIYLCLDCSSVHRNLGVHISFVRSTSLDSWTWDQLRIMKVGGNASASAYFAKHGSNILNKTDVTAKYTSRVAVKYKEELQRRAKQDALDDPGFVLMQQENEQPSSVQNDDFFESFLSGNAKPSSTTPSSSVTLTKPKQTQSKILSKPTASKKPKKGLGAVAVKRNIEEAEQKAKEEEEFSVRTSYSRNSSEQAQERSEESAAFSSRLAYTDSSSSFGDGRADIGSNRKNGNDDMDRLGMGISRLGFGSIGAPSEKTAVEREDKYTGFGSNSFKTSRDYEDTRSSSNADVNYARQTFGNQKSISSDQFFGRNAYDTEAQSAASDRLRQFQGATSISSEDYFGRSEEPVKPDGLDLNNIELSAREIARKFAEQAATDYEAVKIAVERGSDKLKEYIEAIQRG</sequence>
<dbReference type="AlphaFoldDB" id="A0A9N8WDZ3"/>
<evidence type="ECO:0000256" key="1">
    <source>
        <dbReference type="ARBA" id="ARBA00022468"/>
    </source>
</evidence>
<dbReference type="GO" id="GO:0048205">
    <property type="term" value="P:COPI coating of Golgi vesicle"/>
    <property type="evidence" value="ECO:0007669"/>
    <property type="project" value="TreeGrafter"/>
</dbReference>
<evidence type="ECO:0000256" key="5">
    <source>
        <dbReference type="PROSITE-ProRule" id="PRU00288"/>
    </source>
</evidence>
<dbReference type="GO" id="GO:0005096">
    <property type="term" value="F:GTPase activator activity"/>
    <property type="evidence" value="ECO:0007669"/>
    <property type="project" value="UniProtKB-KW"/>
</dbReference>
<dbReference type="GO" id="GO:0000139">
    <property type="term" value="C:Golgi membrane"/>
    <property type="evidence" value="ECO:0007669"/>
    <property type="project" value="GOC"/>
</dbReference>
<name>A0A9N8WDZ3_9GLOM</name>
<gene>
    <name evidence="8" type="ORF">PBRASI_LOCUS1702</name>
</gene>
<evidence type="ECO:0000313" key="9">
    <source>
        <dbReference type="Proteomes" id="UP000789739"/>
    </source>
</evidence>
<dbReference type="PANTHER" id="PTHR45686:SF4">
    <property type="entry name" value="ADP-RIBOSYLATION FACTOR GTPASE ACTIVATING PROTEIN 3, ISOFORM H"/>
    <property type="match status" value="1"/>
</dbReference>
<dbReference type="PRINTS" id="PR00405">
    <property type="entry name" value="REVINTRACTNG"/>
</dbReference>